<evidence type="ECO:0000313" key="1">
    <source>
        <dbReference type="EMBL" id="KYO34658.1"/>
    </source>
</evidence>
<proteinExistence type="predicted"/>
<keyword evidence="2" id="KW-1185">Reference proteome</keyword>
<reference evidence="1 2" key="1">
    <citation type="journal article" date="2012" name="Genome Biol.">
        <title>Sequencing three crocodilian genomes to illuminate the evolution of archosaurs and amniotes.</title>
        <authorList>
            <person name="St John J.A."/>
            <person name="Braun E.L."/>
            <person name="Isberg S.R."/>
            <person name="Miles L.G."/>
            <person name="Chong A.Y."/>
            <person name="Gongora J."/>
            <person name="Dalzell P."/>
            <person name="Moran C."/>
            <person name="Bed'hom B."/>
            <person name="Abzhanov A."/>
            <person name="Burgess S.C."/>
            <person name="Cooksey A.M."/>
            <person name="Castoe T.A."/>
            <person name="Crawford N.G."/>
            <person name="Densmore L.D."/>
            <person name="Drew J.C."/>
            <person name="Edwards S.V."/>
            <person name="Faircloth B.C."/>
            <person name="Fujita M.K."/>
            <person name="Greenwold M.J."/>
            <person name="Hoffmann F.G."/>
            <person name="Howard J.M."/>
            <person name="Iguchi T."/>
            <person name="Janes D.E."/>
            <person name="Khan S.Y."/>
            <person name="Kohno S."/>
            <person name="de Koning A.J."/>
            <person name="Lance S.L."/>
            <person name="McCarthy F.M."/>
            <person name="McCormack J.E."/>
            <person name="Merchant M.E."/>
            <person name="Peterson D.G."/>
            <person name="Pollock D.D."/>
            <person name="Pourmand N."/>
            <person name="Raney B.J."/>
            <person name="Roessler K.A."/>
            <person name="Sanford J.R."/>
            <person name="Sawyer R.H."/>
            <person name="Schmidt C.J."/>
            <person name="Triplett E.W."/>
            <person name="Tuberville T.D."/>
            <person name="Venegas-Anaya M."/>
            <person name="Howard J.T."/>
            <person name="Jarvis E.D."/>
            <person name="Guillette L.J.Jr."/>
            <person name="Glenn T.C."/>
            <person name="Green R.E."/>
            <person name="Ray D.A."/>
        </authorList>
    </citation>
    <scope>NUCLEOTIDE SEQUENCE [LARGE SCALE GENOMIC DNA]</scope>
    <source>
        <strain evidence="1">KSC_2009_1</strain>
    </source>
</reference>
<gene>
    <name evidence="1" type="ORF">Y1Q_0015448</name>
</gene>
<sequence>MKEKALFKDKNSHLGCYFLRAMPVLSLHLCMNLQQLARLQWQNHSCCNPRRFPGPQQNQRKGNGGLDFNTFIKPTKSSRYLCIPLFTHQLNSEAY</sequence>
<accession>A0A151NCW2</accession>
<name>A0A151NCW2_ALLMI</name>
<dbReference type="EMBL" id="AKHW03003364">
    <property type="protein sequence ID" value="KYO34658.1"/>
    <property type="molecule type" value="Genomic_DNA"/>
</dbReference>
<dbReference type="Proteomes" id="UP000050525">
    <property type="component" value="Unassembled WGS sequence"/>
</dbReference>
<evidence type="ECO:0000313" key="2">
    <source>
        <dbReference type="Proteomes" id="UP000050525"/>
    </source>
</evidence>
<dbReference type="AlphaFoldDB" id="A0A151NCW2"/>
<comment type="caution">
    <text evidence="1">The sequence shown here is derived from an EMBL/GenBank/DDBJ whole genome shotgun (WGS) entry which is preliminary data.</text>
</comment>
<protein>
    <submittedName>
        <fullName evidence="1">Uncharacterized protein</fullName>
    </submittedName>
</protein>
<organism evidence="1 2">
    <name type="scientific">Alligator mississippiensis</name>
    <name type="common">American alligator</name>
    <dbReference type="NCBI Taxonomy" id="8496"/>
    <lineage>
        <taxon>Eukaryota</taxon>
        <taxon>Metazoa</taxon>
        <taxon>Chordata</taxon>
        <taxon>Craniata</taxon>
        <taxon>Vertebrata</taxon>
        <taxon>Euteleostomi</taxon>
        <taxon>Archelosauria</taxon>
        <taxon>Archosauria</taxon>
        <taxon>Crocodylia</taxon>
        <taxon>Alligatoridae</taxon>
        <taxon>Alligatorinae</taxon>
        <taxon>Alligator</taxon>
    </lineage>
</organism>